<keyword evidence="9 11" id="KW-0804">Transcription</keyword>
<feature type="compositionally biased region" description="Gly residues" evidence="13">
    <location>
        <begin position="353"/>
        <end position="365"/>
    </location>
</feature>
<keyword evidence="7 11" id="KW-0238">DNA-binding</keyword>
<accession>A0AAP0H7P1</accession>
<dbReference type="NCBIfam" id="TIGR01557">
    <property type="entry name" value="myb_SHAQKYF"/>
    <property type="match status" value="1"/>
</dbReference>
<dbReference type="SMART" id="SM00448">
    <property type="entry name" value="REC"/>
    <property type="match status" value="1"/>
</dbReference>
<keyword evidence="6 11" id="KW-0805">Transcription regulation</keyword>
<dbReference type="EMBL" id="JBCNJP010000010">
    <property type="protein sequence ID" value="KAK9072855.1"/>
    <property type="molecule type" value="Genomic_DNA"/>
</dbReference>
<dbReference type="InterPro" id="IPR017053">
    <property type="entry name" value="Response_reg_B-typ_pln"/>
</dbReference>
<comment type="caution">
    <text evidence="16">The sequence shown here is derived from an EMBL/GenBank/DDBJ whole genome shotgun (WGS) entry which is preliminary data.</text>
</comment>
<keyword evidence="17" id="KW-1185">Reference proteome</keyword>
<evidence type="ECO:0000256" key="7">
    <source>
        <dbReference type="ARBA" id="ARBA00023125"/>
    </source>
</evidence>
<evidence type="ECO:0000256" key="9">
    <source>
        <dbReference type="ARBA" id="ARBA00023163"/>
    </source>
</evidence>
<dbReference type="GO" id="GO:0003700">
    <property type="term" value="F:DNA-binding transcription factor activity"/>
    <property type="evidence" value="ECO:0007669"/>
    <property type="project" value="UniProtKB-UniRule"/>
</dbReference>
<dbReference type="PANTHER" id="PTHR43874">
    <property type="entry name" value="TWO-COMPONENT RESPONSE REGULATOR"/>
    <property type="match status" value="1"/>
</dbReference>
<evidence type="ECO:0000256" key="10">
    <source>
        <dbReference type="ARBA" id="ARBA00023242"/>
    </source>
</evidence>
<protein>
    <recommendedName>
        <fullName evidence="11">Two-component response regulator</fullName>
    </recommendedName>
</protein>
<evidence type="ECO:0000256" key="3">
    <source>
        <dbReference type="ARBA" id="ARBA00022553"/>
    </source>
</evidence>
<comment type="subcellular location">
    <subcellularLocation>
        <location evidence="1 11">Nucleus</location>
    </subcellularLocation>
</comment>
<evidence type="ECO:0000256" key="5">
    <source>
        <dbReference type="ARBA" id="ARBA00023012"/>
    </source>
</evidence>
<dbReference type="GO" id="GO:0003677">
    <property type="term" value="F:DNA binding"/>
    <property type="evidence" value="ECO:0007669"/>
    <property type="project" value="UniProtKB-KW"/>
</dbReference>
<evidence type="ECO:0000256" key="2">
    <source>
        <dbReference type="ARBA" id="ARBA00006015"/>
    </source>
</evidence>
<dbReference type="SUPFAM" id="SSF46689">
    <property type="entry name" value="Homeodomain-like"/>
    <property type="match status" value="1"/>
</dbReference>
<gene>
    <name evidence="16" type="ORF">SSX86_009290</name>
</gene>
<dbReference type="GO" id="GO:0000160">
    <property type="term" value="P:phosphorelay signal transduction system"/>
    <property type="evidence" value="ECO:0007669"/>
    <property type="project" value="UniProtKB-KW"/>
</dbReference>
<comment type="similarity">
    <text evidence="2">Belongs to the ARR family. Type-B subfamily.</text>
</comment>
<dbReference type="CDD" id="cd17584">
    <property type="entry name" value="REC_typeB_ARR-like"/>
    <property type="match status" value="1"/>
</dbReference>
<evidence type="ECO:0000256" key="13">
    <source>
        <dbReference type="SAM" id="MobiDB-lite"/>
    </source>
</evidence>
<dbReference type="GO" id="GO:0009736">
    <property type="term" value="P:cytokinin-activated signaling pathway"/>
    <property type="evidence" value="ECO:0007669"/>
    <property type="project" value="UniProtKB-KW"/>
</dbReference>
<feature type="region of interest" description="Disordered" evidence="13">
    <location>
        <begin position="347"/>
        <end position="379"/>
    </location>
</feature>
<organism evidence="16 17">
    <name type="scientific">Deinandra increscens subsp. villosa</name>
    <dbReference type="NCBI Taxonomy" id="3103831"/>
    <lineage>
        <taxon>Eukaryota</taxon>
        <taxon>Viridiplantae</taxon>
        <taxon>Streptophyta</taxon>
        <taxon>Embryophyta</taxon>
        <taxon>Tracheophyta</taxon>
        <taxon>Spermatophyta</taxon>
        <taxon>Magnoliopsida</taxon>
        <taxon>eudicotyledons</taxon>
        <taxon>Gunneridae</taxon>
        <taxon>Pentapetalae</taxon>
        <taxon>asterids</taxon>
        <taxon>campanulids</taxon>
        <taxon>Asterales</taxon>
        <taxon>Asteraceae</taxon>
        <taxon>Asteroideae</taxon>
        <taxon>Heliantheae alliance</taxon>
        <taxon>Madieae</taxon>
        <taxon>Madiinae</taxon>
        <taxon>Deinandra</taxon>
    </lineage>
</organism>
<keyword evidence="8 11" id="KW-0010">Activator</keyword>
<feature type="region of interest" description="Disordered" evidence="13">
    <location>
        <begin position="164"/>
        <end position="201"/>
    </location>
</feature>
<evidence type="ECO:0000313" key="16">
    <source>
        <dbReference type="EMBL" id="KAK9072855.1"/>
    </source>
</evidence>
<proteinExistence type="inferred from homology"/>
<dbReference type="PROSITE" id="PS50110">
    <property type="entry name" value="RESPONSE_REGULATORY"/>
    <property type="match status" value="1"/>
</dbReference>
<evidence type="ECO:0000256" key="11">
    <source>
        <dbReference type="PIRNR" id="PIRNR036392"/>
    </source>
</evidence>
<keyword evidence="4" id="KW-0932">Cytokinin signaling pathway</keyword>
<dbReference type="InterPro" id="IPR001005">
    <property type="entry name" value="SANT/Myb"/>
</dbReference>
<reference evidence="16 17" key="1">
    <citation type="submission" date="2024-04" db="EMBL/GenBank/DDBJ databases">
        <title>The reference genome of an endangered Asteraceae, Deinandra increscens subsp. villosa, native to the Central Coast of California.</title>
        <authorList>
            <person name="Guilliams M."/>
            <person name="Hasenstab-Lehman K."/>
            <person name="Meyer R."/>
            <person name="Mcevoy S."/>
        </authorList>
    </citation>
    <scope>NUCLEOTIDE SEQUENCE [LARGE SCALE GENOMIC DNA]</scope>
    <source>
        <tissue evidence="16">Leaf</tissue>
    </source>
</reference>
<dbReference type="InterPro" id="IPR017930">
    <property type="entry name" value="Myb_dom"/>
</dbReference>
<dbReference type="Pfam" id="PF00249">
    <property type="entry name" value="Myb_DNA-binding"/>
    <property type="match status" value="1"/>
</dbReference>
<evidence type="ECO:0000313" key="17">
    <source>
        <dbReference type="Proteomes" id="UP001408789"/>
    </source>
</evidence>
<dbReference type="InterPro" id="IPR006447">
    <property type="entry name" value="Myb_dom_plants"/>
</dbReference>
<dbReference type="PANTHER" id="PTHR43874:SF144">
    <property type="entry name" value="HOMEODOMAIN-LIKE, CHEY-LIKE SUPERFAMILY-RELATED"/>
    <property type="match status" value="1"/>
</dbReference>
<dbReference type="PROSITE" id="PS51294">
    <property type="entry name" value="HTH_MYB"/>
    <property type="match status" value="1"/>
</dbReference>
<dbReference type="PIRSF" id="PIRSF036392">
    <property type="entry name" value="RR_ARR_type-B"/>
    <property type="match status" value="1"/>
</dbReference>
<evidence type="ECO:0000256" key="6">
    <source>
        <dbReference type="ARBA" id="ARBA00023015"/>
    </source>
</evidence>
<name>A0AAP0H7P1_9ASTR</name>
<dbReference type="FunFam" id="1.10.10.60:FF:000007">
    <property type="entry name" value="Two-component response regulator"/>
    <property type="match status" value="1"/>
</dbReference>
<dbReference type="InterPro" id="IPR001789">
    <property type="entry name" value="Sig_transdc_resp-reg_receiver"/>
</dbReference>
<dbReference type="InterPro" id="IPR011006">
    <property type="entry name" value="CheY-like_superfamily"/>
</dbReference>
<evidence type="ECO:0000256" key="12">
    <source>
        <dbReference type="PROSITE-ProRule" id="PRU00169"/>
    </source>
</evidence>
<keyword evidence="5 11" id="KW-0902">Two-component regulatory system</keyword>
<evidence type="ECO:0000259" key="14">
    <source>
        <dbReference type="PROSITE" id="PS50110"/>
    </source>
</evidence>
<dbReference type="Gene3D" id="1.10.10.60">
    <property type="entry name" value="Homeodomain-like"/>
    <property type="match status" value="1"/>
</dbReference>
<dbReference type="Proteomes" id="UP001408789">
    <property type="component" value="Unassembled WGS sequence"/>
</dbReference>
<dbReference type="Pfam" id="PF00072">
    <property type="entry name" value="Response_reg"/>
    <property type="match status" value="1"/>
</dbReference>
<dbReference type="AlphaFoldDB" id="A0AAP0H7P1"/>
<evidence type="ECO:0000256" key="8">
    <source>
        <dbReference type="ARBA" id="ARBA00023159"/>
    </source>
</evidence>
<evidence type="ECO:0000256" key="1">
    <source>
        <dbReference type="ARBA" id="ARBA00004123"/>
    </source>
</evidence>
<evidence type="ECO:0000256" key="4">
    <source>
        <dbReference type="ARBA" id="ARBA00022864"/>
    </source>
</evidence>
<feature type="domain" description="HTH myb-type" evidence="15">
    <location>
        <begin position="196"/>
        <end position="255"/>
    </location>
</feature>
<dbReference type="GO" id="GO:0005634">
    <property type="term" value="C:nucleus"/>
    <property type="evidence" value="ECO:0007669"/>
    <property type="project" value="UniProtKB-SubCell"/>
</dbReference>
<feature type="domain" description="Response regulatory" evidence="14">
    <location>
        <begin position="19"/>
        <end position="134"/>
    </location>
</feature>
<dbReference type="InterPro" id="IPR009057">
    <property type="entry name" value="Homeodomain-like_sf"/>
</dbReference>
<keyword evidence="3 12" id="KW-0597">Phosphoprotein</keyword>
<feature type="modified residue" description="4-aspartylphosphate" evidence="12">
    <location>
        <position position="70"/>
    </location>
</feature>
<evidence type="ECO:0000259" key="15">
    <source>
        <dbReference type="PROSITE" id="PS51294"/>
    </source>
</evidence>
<dbReference type="SUPFAM" id="SSF52172">
    <property type="entry name" value="CheY-like"/>
    <property type="match status" value="1"/>
</dbReference>
<comment type="function">
    <text evidence="11">Transcriptional activator that binds specific DNA sequence.</text>
</comment>
<keyword evidence="10 11" id="KW-0539">Nucleus</keyword>
<dbReference type="Gene3D" id="3.40.50.2300">
    <property type="match status" value="1"/>
</dbReference>
<sequence length="469" mass="52038">MSNSAGSGSVSDEFPAGLRVLVVDDDPVCLMIIEKMLKICNYQATVCNKARIGLALLRENKNGFDIVLSDVHMPDMDGFKLLEHIGLEMDLPVIMMSADDNQSLAMKGLTHGACYYMIKPIRIDMLRNIWQHVYRRKKKKLNGSDPLTSPDDVNHHQKVQVPEDAYYASSENGAHKWKNAKRRKDYEDESDERESSSKKPRVVWTPELHRRFVEAFQHIGIDKAVPKNILELMNVPGLTRENIASHLQASSDRESAINLQDLLHFHEQRLNESQFMGTMDPGYDLRALSVRGQLPGQSLAAVLGGSSFSRSQHLLHGSSTNMESRQLLRLQQPYDHHSFTGVNSQVYMPMAGHGQGQSQGQGQGQGQSQHVFPNGIGSNVSGGRTVPSFNLLNQIRPDSGSQNMTFSDLLAHSSPKKTEPATSFAVVDETGTQDDLLTAILEPPQEGFGQVEDEFGFDGYDLDDLPGSP</sequence>
<dbReference type="InterPro" id="IPR045279">
    <property type="entry name" value="ARR-like"/>
</dbReference>